<comment type="caution">
    <text evidence="10">The sequence shown here is derived from an EMBL/GenBank/DDBJ whole genome shotgun (WGS) entry which is preliminary data.</text>
</comment>
<keyword evidence="3 6" id="KW-0717">Septation</keyword>
<evidence type="ECO:0000313" key="11">
    <source>
        <dbReference type="Proteomes" id="UP000550401"/>
    </source>
</evidence>
<dbReference type="InterPro" id="IPR016098">
    <property type="entry name" value="CAP/MinC_C"/>
</dbReference>
<comment type="function">
    <text evidence="5 6">Cell division inhibitor that blocks the formation of polar Z ring septums. Rapidly oscillates between the poles of the cell to destabilize FtsZ filaments that have formed before they mature into polar Z rings. Prevents FtsZ polymerization.</text>
</comment>
<dbReference type="InterPro" id="IPR007874">
    <property type="entry name" value="MinC_N"/>
</dbReference>
<evidence type="ECO:0000256" key="3">
    <source>
        <dbReference type="ARBA" id="ARBA00023210"/>
    </source>
</evidence>
<dbReference type="GO" id="GO:1901891">
    <property type="term" value="P:regulation of cell septum assembly"/>
    <property type="evidence" value="ECO:0007669"/>
    <property type="project" value="InterPro"/>
</dbReference>
<dbReference type="GO" id="GO:0000917">
    <property type="term" value="P:division septum assembly"/>
    <property type="evidence" value="ECO:0007669"/>
    <property type="project" value="UniProtKB-KW"/>
</dbReference>
<proteinExistence type="inferred from homology"/>
<evidence type="ECO:0000256" key="6">
    <source>
        <dbReference type="HAMAP-Rule" id="MF_00267"/>
    </source>
</evidence>
<evidence type="ECO:0000313" key="10">
    <source>
        <dbReference type="EMBL" id="MBA8887032.1"/>
    </source>
</evidence>
<dbReference type="GO" id="GO:0000902">
    <property type="term" value="P:cell morphogenesis"/>
    <property type="evidence" value="ECO:0007669"/>
    <property type="project" value="InterPro"/>
</dbReference>
<dbReference type="InterPro" id="IPR013033">
    <property type="entry name" value="MinC"/>
</dbReference>
<feature type="domain" description="Septum formation inhibitor MinC N-terminal" evidence="9">
    <location>
        <begin position="16"/>
        <end position="87"/>
    </location>
</feature>
<keyword evidence="4 6" id="KW-0131">Cell cycle</keyword>
<dbReference type="AlphaFoldDB" id="A0A839EZ54"/>
<dbReference type="Pfam" id="PF03775">
    <property type="entry name" value="MinC_C"/>
    <property type="match status" value="1"/>
</dbReference>
<dbReference type="Proteomes" id="UP000550401">
    <property type="component" value="Unassembled WGS sequence"/>
</dbReference>
<dbReference type="InterPro" id="IPR036145">
    <property type="entry name" value="MinC_C_sf"/>
</dbReference>
<dbReference type="GO" id="GO:0051302">
    <property type="term" value="P:regulation of cell division"/>
    <property type="evidence" value="ECO:0007669"/>
    <property type="project" value="InterPro"/>
</dbReference>
<accession>A0A839EZ54</accession>
<keyword evidence="2 6" id="KW-0132">Cell division</keyword>
<dbReference type="HAMAP" id="MF_00267">
    <property type="entry name" value="MinC"/>
    <property type="match status" value="1"/>
</dbReference>
<dbReference type="Gene3D" id="2.160.20.70">
    <property type="match status" value="1"/>
</dbReference>
<reference evidence="10 11" key="1">
    <citation type="submission" date="2020-07" db="EMBL/GenBank/DDBJ databases">
        <title>Genomic Encyclopedia of Type Strains, Phase IV (KMG-V): Genome sequencing to study the core and pangenomes of soil and plant-associated prokaryotes.</title>
        <authorList>
            <person name="Whitman W."/>
        </authorList>
    </citation>
    <scope>NUCLEOTIDE SEQUENCE [LARGE SCALE GENOMIC DNA]</scope>
    <source>
        <strain evidence="10 11">RH2WT43</strain>
    </source>
</reference>
<dbReference type="EMBL" id="JACGXL010000001">
    <property type="protein sequence ID" value="MBA8887032.1"/>
    <property type="molecule type" value="Genomic_DNA"/>
</dbReference>
<feature type="compositionally biased region" description="Low complexity" evidence="7">
    <location>
        <begin position="145"/>
        <end position="156"/>
    </location>
</feature>
<evidence type="ECO:0000256" key="2">
    <source>
        <dbReference type="ARBA" id="ARBA00022618"/>
    </source>
</evidence>
<evidence type="ECO:0000259" key="8">
    <source>
        <dbReference type="Pfam" id="PF03775"/>
    </source>
</evidence>
<organism evidence="10 11">
    <name type="scientific">Dokdonella fugitiva</name>
    <dbReference type="NCBI Taxonomy" id="328517"/>
    <lineage>
        <taxon>Bacteria</taxon>
        <taxon>Pseudomonadati</taxon>
        <taxon>Pseudomonadota</taxon>
        <taxon>Gammaproteobacteria</taxon>
        <taxon>Lysobacterales</taxon>
        <taxon>Rhodanobacteraceae</taxon>
        <taxon>Dokdonella</taxon>
    </lineage>
</organism>
<feature type="region of interest" description="Disordered" evidence="7">
    <location>
        <begin position="120"/>
        <end position="164"/>
    </location>
</feature>
<name>A0A839EZ54_9GAMM</name>
<evidence type="ECO:0000256" key="1">
    <source>
        <dbReference type="ARBA" id="ARBA00006291"/>
    </source>
</evidence>
<comment type="subunit">
    <text evidence="6">Interacts with MinD and FtsZ.</text>
</comment>
<dbReference type="SUPFAM" id="SSF63848">
    <property type="entry name" value="Cell-division inhibitor MinC, C-terminal domain"/>
    <property type="match status" value="1"/>
</dbReference>
<keyword evidence="11" id="KW-1185">Reference proteome</keyword>
<protein>
    <recommendedName>
        <fullName evidence="6">Probable septum site-determining protein MinC</fullName>
    </recommendedName>
</protein>
<dbReference type="PANTHER" id="PTHR34108">
    <property type="entry name" value="SEPTUM SITE-DETERMINING PROTEIN MINC"/>
    <property type="match status" value="1"/>
</dbReference>
<dbReference type="PANTHER" id="PTHR34108:SF1">
    <property type="entry name" value="SEPTUM SITE-DETERMINING PROTEIN MINC"/>
    <property type="match status" value="1"/>
</dbReference>
<dbReference type="NCBIfam" id="TIGR01222">
    <property type="entry name" value="minC"/>
    <property type="match status" value="1"/>
</dbReference>
<dbReference type="InterPro" id="IPR005526">
    <property type="entry name" value="Septum_form_inhib_MinC_C"/>
</dbReference>
<dbReference type="Gene3D" id="3.30.70.260">
    <property type="match status" value="1"/>
</dbReference>
<dbReference type="Pfam" id="PF05209">
    <property type="entry name" value="MinC_N"/>
    <property type="match status" value="1"/>
</dbReference>
<feature type="domain" description="Septum formation inhibitor MinC C-terminal" evidence="8">
    <location>
        <begin position="163"/>
        <end position="262"/>
    </location>
</feature>
<gene>
    <name evidence="6" type="primary">minC</name>
    <name evidence="10" type="ORF">FHW12_001223</name>
</gene>
<evidence type="ECO:0000256" key="7">
    <source>
        <dbReference type="SAM" id="MobiDB-lite"/>
    </source>
</evidence>
<sequence length="265" mass="28229">MAMTAAELASLEPVAEIKFGQVGIANLKLKRLDPDALAAELRGKVENAEKLFLRAPVVLDLSHLPSLPDVDVVRDLLEKIRASGMLPVGLSYGTSDNERIAQALGIPVIAKFRASYERAHDAPAEAPAASRATPPPPSREPVAEPRPATPAAPAGAGTSGLLHDKPVRSGQQVYARGRDLVLTALVGNGAEVIADGSIHVYGALRGRALAGAQGDEGARIYCQEFHAELVSIAGQYRVFEDIPKDLRGQRVQCWLEGDKLMLKKL</sequence>
<evidence type="ECO:0000256" key="4">
    <source>
        <dbReference type="ARBA" id="ARBA00023306"/>
    </source>
</evidence>
<evidence type="ECO:0000259" key="9">
    <source>
        <dbReference type="Pfam" id="PF05209"/>
    </source>
</evidence>
<evidence type="ECO:0000256" key="5">
    <source>
        <dbReference type="ARBA" id="ARBA00025606"/>
    </source>
</evidence>
<comment type="similarity">
    <text evidence="1 6">Belongs to the MinC family.</text>
</comment>